<comment type="caution">
    <text evidence="2">The sequence shown here is derived from an EMBL/GenBank/DDBJ whole genome shotgun (WGS) entry which is preliminary data.</text>
</comment>
<evidence type="ECO:0000256" key="1">
    <source>
        <dbReference type="SAM" id="SignalP"/>
    </source>
</evidence>
<feature type="chain" id="PRO_5045196011" evidence="1">
    <location>
        <begin position="27"/>
        <end position="222"/>
    </location>
</feature>
<dbReference type="PIRSF" id="PIRSF004649">
    <property type="entry name" value="MlaC"/>
    <property type="match status" value="1"/>
</dbReference>
<dbReference type="PANTHER" id="PTHR36573:SF1">
    <property type="entry name" value="INTERMEMBRANE PHOSPHOLIPID TRANSPORT SYSTEM BINDING PROTEIN MLAC"/>
    <property type="match status" value="1"/>
</dbReference>
<name>A0ABP8UV21_9GAMM</name>
<dbReference type="PANTHER" id="PTHR36573">
    <property type="entry name" value="INTERMEMBRANE PHOSPHOLIPID TRANSPORT SYSTEM BINDING PROTEIN MLAC"/>
    <property type="match status" value="1"/>
</dbReference>
<dbReference type="Pfam" id="PF05494">
    <property type="entry name" value="MlaC"/>
    <property type="match status" value="1"/>
</dbReference>
<evidence type="ECO:0000313" key="3">
    <source>
        <dbReference type="Proteomes" id="UP001500604"/>
    </source>
</evidence>
<evidence type="ECO:0000313" key="2">
    <source>
        <dbReference type="EMBL" id="GAA4647763.1"/>
    </source>
</evidence>
<organism evidence="2 3">
    <name type="scientific">Kistimonas scapharcae</name>
    <dbReference type="NCBI Taxonomy" id="1036133"/>
    <lineage>
        <taxon>Bacteria</taxon>
        <taxon>Pseudomonadati</taxon>
        <taxon>Pseudomonadota</taxon>
        <taxon>Gammaproteobacteria</taxon>
        <taxon>Oceanospirillales</taxon>
        <taxon>Endozoicomonadaceae</taxon>
        <taxon>Kistimonas</taxon>
    </lineage>
</organism>
<dbReference type="EMBL" id="BAABFL010000003">
    <property type="protein sequence ID" value="GAA4647763.1"/>
    <property type="molecule type" value="Genomic_DNA"/>
</dbReference>
<reference evidence="3" key="1">
    <citation type="journal article" date="2019" name="Int. J. Syst. Evol. Microbiol.">
        <title>The Global Catalogue of Microorganisms (GCM) 10K type strain sequencing project: providing services to taxonomists for standard genome sequencing and annotation.</title>
        <authorList>
            <consortium name="The Broad Institute Genomics Platform"/>
            <consortium name="The Broad Institute Genome Sequencing Center for Infectious Disease"/>
            <person name="Wu L."/>
            <person name="Ma J."/>
        </authorList>
    </citation>
    <scope>NUCLEOTIDE SEQUENCE [LARGE SCALE GENOMIC DNA]</scope>
    <source>
        <strain evidence="3">JCM 17805</strain>
    </source>
</reference>
<proteinExistence type="predicted"/>
<protein>
    <submittedName>
        <fullName evidence="2">ABC transporter substrate-binding protein</fullName>
    </submittedName>
</protein>
<dbReference type="InterPro" id="IPR042245">
    <property type="entry name" value="Tgt2/MlaC_sf"/>
</dbReference>
<accession>A0ABP8UV21</accession>
<gene>
    <name evidence="2" type="ORF">GCM10023116_00250</name>
</gene>
<feature type="signal peptide" evidence="1">
    <location>
        <begin position="1"/>
        <end position="26"/>
    </location>
</feature>
<dbReference type="InterPro" id="IPR008869">
    <property type="entry name" value="MlaC/ttg2D"/>
</dbReference>
<keyword evidence="1" id="KW-0732">Signal</keyword>
<dbReference type="Gene3D" id="3.10.450.710">
    <property type="entry name" value="Tgt2/MlaC"/>
    <property type="match status" value="1"/>
</dbReference>
<sequence length="222" mass="24960">MKMTQKLTRMLALLAVVAQVSLPVVAAEQKPETVASQATNQVLTVLRENRTVFEKEPQKYYVAVEEVLDPVIAFDQVARGVMGKYAHRATPEQLKAFTQTFRDSLIEFYGKAVMTLDPSRLKLSRVDPVAEEQLADYRNRKIRSIPVNLKVSSDNQEYSLSYSMIQDGGQWKARNIIVEGINIGVQFRNQFASAMQQYKDVGKVIDNWSAIMKNQADAAQGA</sequence>
<dbReference type="Proteomes" id="UP001500604">
    <property type="component" value="Unassembled WGS sequence"/>
</dbReference>
<dbReference type="RefSeq" id="WP_345192592.1">
    <property type="nucleotide sequence ID" value="NZ_BAABFL010000003.1"/>
</dbReference>
<keyword evidence="3" id="KW-1185">Reference proteome</keyword>